<evidence type="ECO:0000256" key="1">
    <source>
        <dbReference type="SAM" id="MobiDB-lite"/>
    </source>
</evidence>
<protein>
    <submittedName>
        <fullName evidence="3">Uncharacterized protein</fullName>
    </submittedName>
</protein>
<feature type="region of interest" description="Disordered" evidence="1">
    <location>
        <begin position="24"/>
        <end position="49"/>
    </location>
</feature>
<proteinExistence type="predicted"/>
<comment type="caution">
    <text evidence="3">The sequence shown here is derived from an EMBL/GenBank/DDBJ whole genome shotgun (WGS) entry which is preliminary data.</text>
</comment>
<keyword evidence="2" id="KW-0732">Signal</keyword>
<evidence type="ECO:0000313" key="3">
    <source>
        <dbReference type="EMBL" id="KAF2100927.1"/>
    </source>
</evidence>
<reference evidence="3" key="1">
    <citation type="journal article" date="2020" name="Stud. Mycol.">
        <title>101 Dothideomycetes genomes: a test case for predicting lifestyles and emergence of pathogens.</title>
        <authorList>
            <person name="Haridas S."/>
            <person name="Albert R."/>
            <person name="Binder M."/>
            <person name="Bloem J."/>
            <person name="Labutti K."/>
            <person name="Salamov A."/>
            <person name="Andreopoulos B."/>
            <person name="Baker S."/>
            <person name="Barry K."/>
            <person name="Bills G."/>
            <person name="Bluhm B."/>
            <person name="Cannon C."/>
            <person name="Castanera R."/>
            <person name="Culley D."/>
            <person name="Daum C."/>
            <person name="Ezra D."/>
            <person name="Gonzalez J."/>
            <person name="Henrissat B."/>
            <person name="Kuo A."/>
            <person name="Liang C."/>
            <person name="Lipzen A."/>
            <person name="Lutzoni F."/>
            <person name="Magnuson J."/>
            <person name="Mondo S."/>
            <person name="Nolan M."/>
            <person name="Ohm R."/>
            <person name="Pangilinan J."/>
            <person name="Park H.-J."/>
            <person name="Ramirez L."/>
            <person name="Alfaro M."/>
            <person name="Sun H."/>
            <person name="Tritt A."/>
            <person name="Yoshinaga Y."/>
            <person name="Zwiers L.-H."/>
            <person name="Turgeon B."/>
            <person name="Goodwin S."/>
            <person name="Spatafora J."/>
            <person name="Crous P."/>
            <person name="Grigoriev I."/>
        </authorList>
    </citation>
    <scope>NUCLEOTIDE SEQUENCE</scope>
    <source>
        <strain evidence="3">CBS 133067</strain>
    </source>
</reference>
<organism evidence="3 4">
    <name type="scientific">Rhizodiscina lignyota</name>
    <dbReference type="NCBI Taxonomy" id="1504668"/>
    <lineage>
        <taxon>Eukaryota</taxon>
        <taxon>Fungi</taxon>
        <taxon>Dikarya</taxon>
        <taxon>Ascomycota</taxon>
        <taxon>Pezizomycotina</taxon>
        <taxon>Dothideomycetes</taxon>
        <taxon>Pleosporomycetidae</taxon>
        <taxon>Aulographales</taxon>
        <taxon>Rhizodiscinaceae</taxon>
        <taxon>Rhizodiscina</taxon>
    </lineage>
</organism>
<gene>
    <name evidence="3" type="ORF">NA57DRAFT_74524</name>
</gene>
<sequence>MKLLVCLFAIALTIITVAAAPVANKARRDEVQSERASERDTSEEWKVPYDGDLSSDELDELIAILPAQQHKGKKGIKLCWSDAKVDKPIDFLKMWEEKGAKLCFDYR</sequence>
<keyword evidence="4" id="KW-1185">Reference proteome</keyword>
<dbReference type="Proteomes" id="UP000799772">
    <property type="component" value="Unassembled WGS sequence"/>
</dbReference>
<dbReference type="EMBL" id="ML978124">
    <property type="protein sequence ID" value="KAF2100927.1"/>
    <property type="molecule type" value="Genomic_DNA"/>
</dbReference>
<name>A0A9P4IJQ9_9PEZI</name>
<feature type="compositionally biased region" description="Basic and acidic residues" evidence="1">
    <location>
        <begin position="26"/>
        <end position="49"/>
    </location>
</feature>
<accession>A0A9P4IJQ9</accession>
<dbReference type="AlphaFoldDB" id="A0A9P4IJQ9"/>
<evidence type="ECO:0000256" key="2">
    <source>
        <dbReference type="SAM" id="SignalP"/>
    </source>
</evidence>
<feature type="chain" id="PRO_5040468846" evidence="2">
    <location>
        <begin position="20"/>
        <end position="107"/>
    </location>
</feature>
<feature type="signal peptide" evidence="2">
    <location>
        <begin position="1"/>
        <end position="19"/>
    </location>
</feature>
<evidence type="ECO:0000313" key="4">
    <source>
        <dbReference type="Proteomes" id="UP000799772"/>
    </source>
</evidence>